<dbReference type="InterPro" id="IPR024787">
    <property type="entry name" value="EcsC"/>
</dbReference>
<evidence type="ECO:0000313" key="2">
    <source>
        <dbReference type="EMBL" id="APF41025.1"/>
    </source>
</evidence>
<dbReference type="AlphaFoldDB" id="A0A1L2ZNM1"/>
<dbReference type="STRING" id="556325.BHE16_08460"/>
<proteinExistence type="predicted"/>
<reference evidence="2 3" key="1">
    <citation type="submission" date="2016-11" db="EMBL/GenBank/DDBJ databases">
        <title>Genome sequencing of Zhihengliuella aestuarii B18 antagonistic to Plasmodiophora brassicae.</title>
        <authorList>
            <person name="Luo Y."/>
        </authorList>
    </citation>
    <scope>NUCLEOTIDE SEQUENCE [LARGE SCALE GENOMIC DNA]</scope>
    <source>
        <strain evidence="2 3">B18</strain>
    </source>
</reference>
<sequence>MTTPSAYELDAWKNIQKHRSPMAAQAGHAVADNVVKGAAKMGQAAKKGLDRVPGASSTLAKGLGGLSKGAGFVGEKAKKVGDQVPEGAVNWGKEAVASTQKSLAKAARVGLSPEAVVKRHQKNGHAVKNLLDVRSLDLELVDAVKPRGRQWIYPALGAVSGGAAGLAITGGEAAVTLSAGVAAAPTAGVIAGSIAADAAAVLTMSSRAVGEIALSYGYDPEEPVEKIFSMSVINAGSAISSASKFAAFRDISKLTQAMVRGGTWKTLNQSIISRVTAQFAKLFGVRFTRQSLGKLIPAVGIVVGGAFNWSNLESVVDTAEVAYRRRFLLEKYPHLAEDDSSEFTEPAPTEASDESKDQTISVLEELAEAGGPDLLQEHDSKSV</sequence>
<protein>
    <recommendedName>
        <fullName evidence="4">Serine/arginine repetitive matrix protein 2</fullName>
    </recommendedName>
</protein>
<dbReference type="PANTHER" id="PTHR41260">
    <property type="entry name" value="PROTEIN ECSC"/>
    <property type="match status" value="1"/>
</dbReference>
<dbReference type="KEGG" id="nae:BHE16_08460"/>
<dbReference type="EMBL" id="CP018135">
    <property type="protein sequence ID" value="APF41025.1"/>
    <property type="molecule type" value="Genomic_DNA"/>
</dbReference>
<name>A0A1L2ZNM1_9MICC</name>
<feature type="region of interest" description="Disordered" evidence="1">
    <location>
        <begin position="338"/>
        <end position="360"/>
    </location>
</feature>
<accession>A0A1L2ZNM1</accession>
<organism evidence="2 3">
    <name type="scientific">Neomicrococcus aestuarii</name>
    <dbReference type="NCBI Taxonomy" id="556325"/>
    <lineage>
        <taxon>Bacteria</taxon>
        <taxon>Bacillati</taxon>
        <taxon>Actinomycetota</taxon>
        <taxon>Actinomycetes</taxon>
        <taxon>Micrococcales</taxon>
        <taxon>Micrococcaceae</taxon>
        <taxon>Neomicrococcus</taxon>
    </lineage>
</organism>
<keyword evidence="3" id="KW-1185">Reference proteome</keyword>
<evidence type="ECO:0000256" key="1">
    <source>
        <dbReference type="SAM" id="MobiDB-lite"/>
    </source>
</evidence>
<gene>
    <name evidence="2" type="ORF">BHE16_08460</name>
</gene>
<dbReference type="Proteomes" id="UP000183530">
    <property type="component" value="Chromosome"/>
</dbReference>
<evidence type="ECO:0008006" key="4">
    <source>
        <dbReference type="Google" id="ProtNLM"/>
    </source>
</evidence>
<evidence type="ECO:0000313" key="3">
    <source>
        <dbReference type="Proteomes" id="UP000183530"/>
    </source>
</evidence>
<dbReference type="PANTHER" id="PTHR41260:SF1">
    <property type="entry name" value="PROTEIN ECSC"/>
    <property type="match status" value="1"/>
</dbReference>
<dbReference type="Pfam" id="PF12787">
    <property type="entry name" value="EcsC"/>
    <property type="match status" value="1"/>
</dbReference>